<dbReference type="PANTHER" id="PTHR33726">
    <property type="entry name" value="TRANSMEMBRANE PROTEIN"/>
    <property type="match status" value="1"/>
</dbReference>
<accession>A0AAN8YY45</accession>
<sequence>MIKIKRGLLRRLSKQWRLKFAFSAFRWKRLNIQLSFIDDVLFKIVSVLEAVTLAYRKVHIFVGHT</sequence>
<comment type="caution">
    <text evidence="1">The sequence shown here is derived from an EMBL/GenBank/DDBJ whole genome shotgun (WGS) entry which is preliminary data.</text>
</comment>
<organism evidence="1 2">
    <name type="scientific">Dillenia turbinata</name>
    <dbReference type="NCBI Taxonomy" id="194707"/>
    <lineage>
        <taxon>Eukaryota</taxon>
        <taxon>Viridiplantae</taxon>
        <taxon>Streptophyta</taxon>
        <taxon>Embryophyta</taxon>
        <taxon>Tracheophyta</taxon>
        <taxon>Spermatophyta</taxon>
        <taxon>Magnoliopsida</taxon>
        <taxon>eudicotyledons</taxon>
        <taxon>Gunneridae</taxon>
        <taxon>Pentapetalae</taxon>
        <taxon>Dilleniales</taxon>
        <taxon>Dilleniaceae</taxon>
        <taxon>Dillenia</taxon>
    </lineage>
</organism>
<evidence type="ECO:0000313" key="2">
    <source>
        <dbReference type="Proteomes" id="UP001370490"/>
    </source>
</evidence>
<evidence type="ECO:0000313" key="1">
    <source>
        <dbReference type="EMBL" id="KAK6917207.1"/>
    </source>
</evidence>
<dbReference type="EMBL" id="JBAMMX010000023">
    <property type="protein sequence ID" value="KAK6917207.1"/>
    <property type="molecule type" value="Genomic_DNA"/>
</dbReference>
<proteinExistence type="predicted"/>
<reference evidence="1 2" key="1">
    <citation type="submission" date="2023-12" db="EMBL/GenBank/DDBJ databases">
        <title>A high-quality genome assembly for Dillenia turbinata (Dilleniales).</title>
        <authorList>
            <person name="Chanderbali A."/>
        </authorList>
    </citation>
    <scope>NUCLEOTIDE SEQUENCE [LARGE SCALE GENOMIC DNA]</scope>
    <source>
        <strain evidence="1">LSX21</strain>
        <tissue evidence="1">Leaf</tissue>
    </source>
</reference>
<dbReference type="AlphaFoldDB" id="A0AAN8YY45"/>
<gene>
    <name evidence="1" type="ORF">RJ641_017958</name>
</gene>
<protein>
    <submittedName>
        <fullName evidence="1">Uncharacterized protein</fullName>
    </submittedName>
</protein>
<keyword evidence="2" id="KW-1185">Reference proteome</keyword>
<name>A0AAN8YY45_9MAGN</name>
<dbReference type="Proteomes" id="UP001370490">
    <property type="component" value="Unassembled WGS sequence"/>
</dbReference>
<dbReference type="PANTHER" id="PTHR33726:SF3">
    <property type="entry name" value="TRANSMEMBRANE PROTEIN"/>
    <property type="match status" value="1"/>
</dbReference>